<keyword evidence="1" id="KW-1133">Transmembrane helix</keyword>
<dbReference type="GO" id="GO:0000155">
    <property type="term" value="F:phosphorelay sensor kinase activity"/>
    <property type="evidence" value="ECO:0007669"/>
    <property type="project" value="InterPro"/>
</dbReference>
<keyword evidence="3" id="KW-0808">Transferase</keyword>
<keyword evidence="1" id="KW-0472">Membrane</keyword>
<evidence type="ECO:0000256" key="1">
    <source>
        <dbReference type="SAM" id="Phobius"/>
    </source>
</evidence>
<organism evidence="3 4">
    <name type="scientific">Zhouia amylolytica</name>
    <dbReference type="NCBI Taxonomy" id="376730"/>
    <lineage>
        <taxon>Bacteria</taxon>
        <taxon>Pseudomonadati</taxon>
        <taxon>Bacteroidota</taxon>
        <taxon>Flavobacteriia</taxon>
        <taxon>Flavobacteriales</taxon>
        <taxon>Flavobacteriaceae</taxon>
        <taxon>Zhouia</taxon>
    </lineage>
</organism>
<keyword evidence="1" id="KW-0812">Transmembrane</keyword>
<dbReference type="OrthoDB" id="9809908at2"/>
<name>A0A1I6VNS8_9FLAO</name>
<dbReference type="GO" id="GO:0016020">
    <property type="term" value="C:membrane"/>
    <property type="evidence" value="ECO:0007669"/>
    <property type="project" value="InterPro"/>
</dbReference>
<feature type="transmembrane region" description="Helical" evidence="1">
    <location>
        <begin position="126"/>
        <end position="150"/>
    </location>
</feature>
<keyword evidence="3" id="KW-0418">Kinase</keyword>
<feature type="transmembrane region" description="Helical" evidence="1">
    <location>
        <begin position="83"/>
        <end position="106"/>
    </location>
</feature>
<dbReference type="Proteomes" id="UP000183209">
    <property type="component" value="Unassembled WGS sequence"/>
</dbReference>
<feature type="transmembrane region" description="Helical" evidence="1">
    <location>
        <begin position="51"/>
        <end position="71"/>
    </location>
</feature>
<reference evidence="3 4" key="1">
    <citation type="submission" date="2016-10" db="EMBL/GenBank/DDBJ databases">
        <authorList>
            <person name="de Groot N.N."/>
        </authorList>
    </citation>
    <scope>NUCLEOTIDE SEQUENCE [LARGE SCALE GENOMIC DNA]</scope>
    <source>
        <strain evidence="3 4">CGMCC 1.6114</strain>
    </source>
</reference>
<dbReference type="PANTHER" id="PTHR34220:SF7">
    <property type="entry name" value="SENSOR HISTIDINE KINASE YPDA"/>
    <property type="match status" value="1"/>
</dbReference>
<dbReference type="InterPro" id="IPR010559">
    <property type="entry name" value="Sig_transdc_His_kin_internal"/>
</dbReference>
<dbReference type="PANTHER" id="PTHR34220">
    <property type="entry name" value="SENSOR HISTIDINE KINASE YPDA"/>
    <property type="match status" value="1"/>
</dbReference>
<proteinExistence type="predicted"/>
<accession>A0A1I6VNS8</accession>
<dbReference type="Pfam" id="PF06580">
    <property type="entry name" value="His_kinase"/>
    <property type="match status" value="1"/>
</dbReference>
<protein>
    <submittedName>
        <fullName evidence="3">Histidine kinase</fullName>
    </submittedName>
</protein>
<dbReference type="AlphaFoldDB" id="A0A1I6VNS8"/>
<evidence type="ECO:0000259" key="2">
    <source>
        <dbReference type="Pfam" id="PF06580"/>
    </source>
</evidence>
<evidence type="ECO:0000313" key="3">
    <source>
        <dbReference type="EMBL" id="SFT15359.1"/>
    </source>
</evidence>
<feature type="domain" description="Signal transduction histidine kinase internal region" evidence="2">
    <location>
        <begin position="165"/>
        <end position="243"/>
    </location>
</feature>
<sequence>MKTLDKFLKLNASNEYRITVRHHIIFWSIYFLFNTIRWGSYYNDYWYSIKANLVGFPIHMTLCYFNIYFLMPKFIYKGRFVSYTLAILLSILFMVMVKFNLTYFLISTNVWPEGPETTTFTFNYALQMMLGEFYVVSFVTAIKITIDWFGESKRAAKLEKAQLESELRFLRAQISPHFFFNTLNNIYSLSIEKSNKAPETIMKLSQLMRYMLYETKGRKQSLKKEILCIQDYLDLERIRYGDSVKINMDISGDIEDKKIAPMLLLTFIENCFKHGADKSIQTVIINIDFSIVGDLLYFRVENTLPERDNIVKLPKDKSGGIGINNVKKRLELGYTKDEYDLKTFEANDMFVVELKIKLK</sequence>
<dbReference type="RefSeq" id="WP_038266647.1">
    <property type="nucleotide sequence ID" value="NZ_FPAG01000011.1"/>
</dbReference>
<evidence type="ECO:0000313" key="4">
    <source>
        <dbReference type="Proteomes" id="UP000183209"/>
    </source>
</evidence>
<dbReference type="EMBL" id="FPAG01000011">
    <property type="protein sequence ID" value="SFT15359.1"/>
    <property type="molecule type" value="Genomic_DNA"/>
</dbReference>
<feature type="transmembrane region" description="Helical" evidence="1">
    <location>
        <begin position="20"/>
        <end position="39"/>
    </location>
</feature>
<dbReference type="InterPro" id="IPR050640">
    <property type="entry name" value="Bact_2-comp_sensor_kinase"/>
</dbReference>
<gene>
    <name evidence="3" type="ORF">SAMN04487906_3254</name>
</gene>